<gene>
    <name evidence="1" type="ORF">H8F01_10295</name>
</gene>
<dbReference type="AlphaFoldDB" id="A0A7G8Q9K4"/>
<accession>A0A7G8Q9K4</accession>
<name>A0A7G8Q9K4_9GAMM</name>
<organism evidence="1 2">
    <name type="scientific">Dyella telluris</name>
    <dbReference type="NCBI Taxonomy" id="2763498"/>
    <lineage>
        <taxon>Bacteria</taxon>
        <taxon>Pseudomonadati</taxon>
        <taxon>Pseudomonadota</taxon>
        <taxon>Gammaproteobacteria</taxon>
        <taxon>Lysobacterales</taxon>
        <taxon>Rhodanobacteraceae</taxon>
        <taxon>Dyella</taxon>
    </lineage>
</organism>
<dbReference type="EMBL" id="CP060412">
    <property type="protein sequence ID" value="QNK03462.1"/>
    <property type="molecule type" value="Genomic_DNA"/>
</dbReference>
<dbReference type="KEGG" id="dtl:H8F01_10295"/>
<evidence type="ECO:0000313" key="1">
    <source>
        <dbReference type="EMBL" id="QNK03462.1"/>
    </source>
</evidence>
<keyword evidence="2" id="KW-1185">Reference proteome</keyword>
<dbReference type="Proteomes" id="UP000515873">
    <property type="component" value="Chromosome"/>
</dbReference>
<reference evidence="1 2" key="1">
    <citation type="submission" date="2020-08" db="EMBL/GenBank/DDBJ databases">
        <title>Dyella sp. G9 isolated from forest soil.</title>
        <authorList>
            <person name="Fu J."/>
            <person name="Qiu L."/>
        </authorList>
    </citation>
    <scope>NUCLEOTIDE SEQUENCE [LARGE SCALE GENOMIC DNA]</scope>
    <source>
        <strain evidence="1 2">G9</strain>
    </source>
</reference>
<proteinExistence type="predicted"/>
<evidence type="ECO:0000313" key="2">
    <source>
        <dbReference type="Proteomes" id="UP000515873"/>
    </source>
</evidence>
<dbReference type="RefSeq" id="WP_187058928.1">
    <property type="nucleotide sequence ID" value="NZ_CP060412.1"/>
</dbReference>
<protein>
    <submittedName>
        <fullName evidence="1">Uncharacterized protein</fullName>
    </submittedName>
</protein>
<sequence>MRVFKGLLWATGAVLVALMAAFAWGRLRPPTPAQERALALLNQDLKPATGRNANAWLWFMGFDIPADQVDAAYAKQRQRMVAWVQSFRPGDATVTPPATQADFPKLPSMSSAERQALCKPRDADCLAKVRTHRDEIVALLARHEKLLARDKALGGFDYLWSDMPEGPLTPMPPFAIGMGLWQTSIAADFADGRQAQAMDAACLQVASMRRLHAHANSLVGTMIFAVRLRGGVRLFAELLKDFPASQSLPSSCAEAFAPVMAEDVDLCPSMQAEFAMVASPQLFGRPEHWYENLSWSSVHSQRLLAPGYSAMCEPRLTQRLLADEHVELAKQPPRVDLFDFVSNSAGTILSRISGPAFDVYLARQQDTAASLRMGALLIWMRDTPGDGTSPAQRYAQRPAWIHFAESRRVGFSADGRSLTMDVLDVADQRNYPWPTMWALPPEH</sequence>